<feature type="transmembrane region" description="Helical" evidence="1">
    <location>
        <begin position="20"/>
        <end position="39"/>
    </location>
</feature>
<evidence type="ECO:0000313" key="2">
    <source>
        <dbReference type="EMBL" id="TQE01726.1"/>
    </source>
</evidence>
<gene>
    <name evidence="2" type="ORF">C1H46_012670</name>
</gene>
<dbReference type="PANTHER" id="PTHR34658">
    <property type="entry name" value="OS01G0151800 PROTEIN"/>
    <property type="match status" value="1"/>
</dbReference>
<sequence length="120" mass="12733">MLRSLLTSTVTRLSPRWPVLIYAVTWATLLTLTVAVASFSPEAAFVSAISSTSKFSLVCGSEGSIRIPSDVPGDILCLPAHLFSKSAIDFIVPPVFAAVVVAASAYLIRAVGLWEADEVH</sequence>
<organism evidence="2 3">
    <name type="scientific">Malus baccata</name>
    <name type="common">Siberian crab apple</name>
    <name type="synonym">Pyrus baccata</name>
    <dbReference type="NCBI Taxonomy" id="106549"/>
    <lineage>
        <taxon>Eukaryota</taxon>
        <taxon>Viridiplantae</taxon>
        <taxon>Streptophyta</taxon>
        <taxon>Embryophyta</taxon>
        <taxon>Tracheophyta</taxon>
        <taxon>Spermatophyta</taxon>
        <taxon>Magnoliopsida</taxon>
        <taxon>eudicotyledons</taxon>
        <taxon>Gunneridae</taxon>
        <taxon>Pentapetalae</taxon>
        <taxon>rosids</taxon>
        <taxon>fabids</taxon>
        <taxon>Rosales</taxon>
        <taxon>Rosaceae</taxon>
        <taxon>Amygdaloideae</taxon>
        <taxon>Maleae</taxon>
        <taxon>Malus</taxon>
    </lineage>
</organism>
<dbReference type="AlphaFoldDB" id="A0A540MSE5"/>
<dbReference type="EMBL" id="VIEB01000189">
    <property type="protein sequence ID" value="TQE01726.1"/>
    <property type="molecule type" value="Genomic_DNA"/>
</dbReference>
<keyword evidence="1" id="KW-0472">Membrane</keyword>
<keyword evidence="3" id="KW-1185">Reference proteome</keyword>
<name>A0A540MSE5_MALBA</name>
<dbReference type="STRING" id="106549.A0A540MSE5"/>
<keyword evidence="1" id="KW-1133">Transmembrane helix</keyword>
<dbReference type="Proteomes" id="UP000315295">
    <property type="component" value="Unassembled WGS sequence"/>
</dbReference>
<dbReference type="PANTHER" id="PTHR34658:SF2">
    <property type="entry name" value="OS01G0151800 PROTEIN"/>
    <property type="match status" value="1"/>
</dbReference>
<comment type="caution">
    <text evidence="2">The sequence shown here is derived from an EMBL/GenBank/DDBJ whole genome shotgun (WGS) entry which is preliminary data.</text>
</comment>
<evidence type="ECO:0000256" key="1">
    <source>
        <dbReference type="SAM" id="Phobius"/>
    </source>
</evidence>
<evidence type="ECO:0000313" key="3">
    <source>
        <dbReference type="Proteomes" id="UP000315295"/>
    </source>
</evidence>
<reference evidence="2 3" key="1">
    <citation type="journal article" date="2019" name="G3 (Bethesda)">
        <title>Sequencing of a Wild Apple (Malus baccata) Genome Unravels the Differences Between Cultivated and Wild Apple Species Regarding Disease Resistance and Cold Tolerance.</title>
        <authorList>
            <person name="Chen X."/>
        </authorList>
    </citation>
    <scope>NUCLEOTIDE SEQUENCE [LARGE SCALE GENOMIC DNA]</scope>
    <source>
        <strain evidence="3">cv. Shandingzi</strain>
        <tissue evidence="2">Leaves</tissue>
    </source>
</reference>
<protein>
    <submittedName>
        <fullName evidence="2">Uncharacterized protein</fullName>
    </submittedName>
</protein>
<keyword evidence="1" id="KW-0812">Transmembrane</keyword>
<accession>A0A540MSE5</accession>
<feature type="transmembrane region" description="Helical" evidence="1">
    <location>
        <begin position="90"/>
        <end position="108"/>
    </location>
</feature>
<proteinExistence type="predicted"/>